<dbReference type="PROSITE" id="PS50088">
    <property type="entry name" value="ANK_REPEAT"/>
    <property type="match status" value="2"/>
</dbReference>
<comment type="similarity">
    <text evidence="2">Belongs to the histone deacetylase family. HD type 2 subfamily.</text>
</comment>
<dbReference type="PROSITE" id="PS50090">
    <property type="entry name" value="MYB_LIKE"/>
    <property type="match status" value="1"/>
</dbReference>
<dbReference type="Proteomes" id="UP001295423">
    <property type="component" value="Unassembled WGS sequence"/>
</dbReference>
<dbReference type="NCBIfam" id="TIGR01557">
    <property type="entry name" value="myb_SHAQKYF"/>
    <property type="match status" value="1"/>
</dbReference>
<evidence type="ECO:0000256" key="2">
    <source>
        <dbReference type="ARBA" id="ARBA00007738"/>
    </source>
</evidence>
<evidence type="ECO:0000256" key="8">
    <source>
        <dbReference type="ARBA" id="ARBA00023163"/>
    </source>
</evidence>
<evidence type="ECO:0000256" key="7">
    <source>
        <dbReference type="ARBA" id="ARBA00023015"/>
    </source>
</evidence>
<dbReference type="InterPro" id="IPR037138">
    <property type="entry name" value="His_deacetylse_dom_sf"/>
</dbReference>
<keyword evidence="4" id="KW-0678">Repressor</keyword>
<keyword evidence="6" id="KW-0156">Chromatin regulator</keyword>
<dbReference type="InterPro" id="IPR017930">
    <property type="entry name" value="Myb_dom"/>
</dbReference>
<reference evidence="15" key="1">
    <citation type="submission" date="2023-08" db="EMBL/GenBank/DDBJ databases">
        <authorList>
            <person name="Audoor S."/>
            <person name="Bilcke G."/>
        </authorList>
    </citation>
    <scope>NUCLEOTIDE SEQUENCE</scope>
</reference>
<dbReference type="AlphaFoldDB" id="A0AAD2FWT2"/>
<dbReference type="CDD" id="cd00167">
    <property type="entry name" value="SANT"/>
    <property type="match status" value="1"/>
</dbReference>
<dbReference type="SUPFAM" id="SSF52768">
    <property type="entry name" value="Arginase/deacetylase"/>
    <property type="match status" value="2"/>
</dbReference>
<feature type="region of interest" description="Disordered" evidence="11">
    <location>
        <begin position="148"/>
        <end position="168"/>
    </location>
</feature>
<keyword evidence="10" id="KW-0040">ANK repeat</keyword>
<organism evidence="15 16">
    <name type="scientific">Cylindrotheca closterium</name>
    <dbReference type="NCBI Taxonomy" id="2856"/>
    <lineage>
        <taxon>Eukaryota</taxon>
        <taxon>Sar</taxon>
        <taxon>Stramenopiles</taxon>
        <taxon>Ochrophyta</taxon>
        <taxon>Bacillariophyta</taxon>
        <taxon>Bacillariophyceae</taxon>
        <taxon>Bacillariophycidae</taxon>
        <taxon>Bacillariales</taxon>
        <taxon>Bacillariaceae</taxon>
        <taxon>Cylindrotheca</taxon>
    </lineage>
</organism>
<dbReference type="SMART" id="SM00248">
    <property type="entry name" value="ANK"/>
    <property type="match status" value="4"/>
</dbReference>
<dbReference type="Pfam" id="PF00249">
    <property type="entry name" value="Myb_DNA-binding"/>
    <property type="match status" value="1"/>
</dbReference>
<dbReference type="GO" id="GO:0141221">
    <property type="term" value="F:histone deacetylase activity, hydrolytic mechanism"/>
    <property type="evidence" value="ECO:0007669"/>
    <property type="project" value="UniProtKB-EC"/>
</dbReference>
<evidence type="ECO:0000256" key="9">
    <source>
        <dbReference type="ARBA" id="ARBA00023242"/>
    </source>
</evidence>
<dbReference type="InterPro" id="IPR006447">
    <property type="entry name" value="Myb_dom_plants"/>
</dbReference>
<dbReference type="PANTHER" id="PTHR10625:SF5">
    <property type="entry name" value="HISTONE DEACETYLASE"/>
    <property type="match status" value="1"/>
</dbReference>
<gene>
    <name evidence="15" type="ORF">CYCCA115_LOCUS15676</name>
</gene>
<dbReference type="Pfam" id="PF12796">
    <property type="entry name" value="Ank_2"/>
    <property type="match status" value="1"/>
</dbReference>
<evidence type="ECO:0000256" key="3">
    <source>
        <dbReference type="ARBA" id="ARBA00012111"/>
    </source>
</evidence>
<evidence type="ECO:0000313" key="15">
    <source>
        <dbReference type="EMBL" id="CAJ1955285.1"/>
    </source>
</evidence>
<dbReference type="InterPro" id="IPR036770">
    <property type="entry name" value="Ankyrin_rpt-contain_sf"/>
</dbReference>
<evidence type="ECO:0000256" key="11">
    <source>
        <dbReference type="SAM" id="MobiDB-lite"/>
    </source>
</evidence>
<accession>A0AAD2FWT2</accession>
<keyword evidence="16" id="KW-1185">Reference proteome</keyword>
<dbReference type="EMBL" id="CAKOGP040001881">
    <property type="protein sequence ID" value="CAJ1955285.1"/>
    <property type="molecule type" value="Genomic_DNA"/>
</dbReference>
<protein>
    <recommendedName>
        <fullName evidence="3">histone deacetylase</fullName>
        <ecNumber evidence="3">3.5.1.98</ecNumber>
    </recommendedName>
</protein>
<feature type="region of interest" description="Disordered" evidence="11">
    <location>
        <begin position="310"/>
        <end position="381"/>
    </location>
</feature>
<dbReference type="InterPro" id="IPR001005">
    <property type="entry name" value="SANT/Myb"/>
</dbReference>
<dbReference type="InterPro" id="IPR023696">
    <property type="entry name" value="Ureohydrolase_dom_sf"/>
</dbReference>
<dbReference type="Gene3D" id="3.40.800.20">
    <property type="entry name" value="Histone deacetylase domain"/>
    <property type="match status" value="1"/>
</dbReference>
<feature type="domain" description="Myb-like" evidence="12">
    <location>
        <begin position="75"/>
        <end position="119"/>
    </location>
</feature>
<feature type="domain" description="SANT" evidence="13">
    <location>
        <begin position="72"/>
        <end position="108"/>
    </location>
</feature>
<evidence type="ECO:0000256" key="4">
    <source>
        <dbReference type="ARBA" id="ARBA00022491"/>
    </source>
</evidence>
<feature type="domain" description="HTH myb-type" evidence="14">
    <location>
        <begin position="75"/>
        <end position="123"/>
    </location>
</feature>
<sequence>MEEMTNGAAASKHTQFLDLTNGAGGETSQDDDSMSSPQQRPIATPTKSGGGSAGRLKLDPNTPGRVVETGQEHTGRWTKLEHEAFLSALQMYGKEWKKVAAKVKTRTVVQTRTHAQKYFQKLAKVVESGKGDHVSHVDMGIAAESSRKITPKQPKKPRLNASATKVQRQGSVTSAAQVISNLSGADGPPAFQLPASSLPPAAFANPKPTSAMNGLAQPAPISSHGYNSFNAPTVGVKEPISDGMNYGAPKPASSSFAIKITAPEHDVAMKRGRFPEPSPAASGKRKLAEIAAARMLAGVAAVQGKPMLAPMSEDGAATPPPTDDTKMQVPAPVSVNNADTEQQRKPTGLSLQIVNPDSLGVSYDEQKRRRGGDSPQTPWEGDLKALMSEEKKKAPIGVPESLQMPQAPTMGIFAASNSLHPICGPSGAYGRSPLHKAVCEMDLAVVQSELTSRTKDFQKQDEKGFCPMHSACALCMTDLQNSSIATDLVRALIAAGADSSVCDEEGNSPLHWAARAGDVGTAELLLLKNCPKDATNKKGETALHWAMRAGRVGMPVVSILLENGAKPSVWNKEFKRPLDIAADGFFDQGDNSVIELKKIAEARKRLSKEQRHVLKEAADERKRAREHLLRLSVQSRTLVLNHPECLEHHPKSSSDWEAPGRVISIMEKILGTDPKMQAIHTHEITVSQDFDRASLDLLRRIHSADYLSFVNDLSKELEKKHKEENEADASRSAPTVVPFTPMVQRSIVKVSESNVKQHSDTSFSVGSLRAARRAAGAVQHAVDCVLVGRTRNAFCVVRPPGHHAGINGLLDGGESCGFCIFNSVAAGAMHAISDERLLCERCAIVDIDTHHGNGTEEIVRKYHDPSKLFFFSIHLYDNDEKKRKRESKSFQYKFYPGTGEEDDIALNIINVPITPLWKEKQANASVSHSTRTRTRTKRYSDDGDSSENGTPRANDAVPKASDGETETRGSGSVPSTPTSAGPSTNAGRHAYRKAIQNRLLPALRAFNPDIILISAGFDACKGDVGNAKHEFGGKEKMGMDLEPEDYAWTTRKILEIADICCQGRVVSVLEGGYGRSPPATAGVPADGSNSLDKSAFSECAMRHVHAMIDPYDVEKRFKSSKSDP</sequence>
<dbReference type="PROSITE" id="PS51293">
    <property type="entry name" value="SANT"/>
    <property type="match status" value="1"/>
</dbReference>
<evidence type="ECO:0000259" key="13">
    <source>
        <dbReference type="PROSITE" id="PS51293"/>
    </source>
</evidence>
<evidence type="ECO:0000256" key="10">
    <source>
        <dbReference type="PROSITE-ProRule" id="PRU00023"/>
    </source>
</evidence>
<dbReference type="GO" id="GO:0040029">
    <property type="term" value="P:epigenetic regulation of gene expression"/>
    <property type="evidence" value="ECO:0007669"/>
    <property type="project" value="TreeGrafter"/>
</dbReference>
<feature type="repeat" description="ANK" evidence="10">
    <location>
        <begin position="505"/>
        <end position="537"/>
    </location>
</feature>
<keyword evidence="9" id="KW-0539">Nucleus</keyword>
<name>A0AAD2FWT2_9STRA</name>
<feature type="compositionally biased region" description="Polar residues" evidence="11">
    <location>
        <begin position="968"/>
        <end position="986"/>
    </location>
</feature>
<dbReference type="InterPro" id="IPR009057">
    <property type="entry name" value="Homeodomain-like_sf"/>
</dbReference>
<keyword evidence="7" id="KW-0805">Transcription regulation</keyword>
<dbReference type="SMART" id="SM00717">
    <property type="entry name" value="SANT"/>
    <property type="match status" value="1"/>
</dbReference>
<evidence type="ECO:0000259" key="12">
    <source>
        <dbReference type="PROSITE" id="PS50090"/>
    </source>
</evidence>
<dbReference type="InterPro" id="IPR017884">
    <property type="entry name" value="SANT_dom"/>
</dbReference>
<evidence type="ECO:0000256" key="1">
    <source>
        <dbReference type="ARBA" id="ARBA00004123"/>
    </source>
</evidence>
<dbReference type="SUPFAM" id="SSF48403">
    <property type="entry name" value="Ankyrin repeat"/>
    <property type="match status" value="1"/>
</dbReference>
<dbReference type="GO" id="GO:0005737">
    <property type="term" value="C:cytoplasm"/>
    <property type="evidence" value="ECO:0007669"/>
    <property type="project" value="TreeGrafter"/>
</dbReference>
<keyword evidence="5" id="KW-0378">Hydrolase</keyword>
<dbReference type="PANTHER" id="PTHR10625">
    <property type="entry name" value="HISTONE DEACETYLASE HDAC1-RELATED"/>
    <property type="match status" value="1"/>
</dbReference>
<dbReference type="Gene3D" id="1.25.40.20">
    <property type="entry name" value="Ankyrin repeat-containing domain"/>
    <property type="match status" value="1"/>
</dbReference>
<evidence type="ECO:0000256" key="6">
    <source>
        <dbReference type="ARBA" id="ARBA00022853"/>
    </source>
</evidence>
<dbReference type="InterPro" id="IPR002110">
    <property type="entry name" value="Ankyrin_rpt"/>
</dbReference>
<dbReference type="SUPFAM" id="SSF46689">
    <property type="entry name" value="Homeodomain-like"/>
    <property type="match status" value="1"/>
</dbReference>
<comment type="caution">
    <text evidence="15">The sequence shown here is derived from an EMBL/GenBank/DDBJ whole genome shotgun (WGS) entry which is preliminary data.</text>
</comment>
<dbReference type="InterPro" id="IPR023801">
    <property type="entry name" value="His_deacetylse_dom"/>
</dbReference>
<feature type="repeat" description="ANK" evidence="10">
    <location>
        <begin position="538"/>
        <end position="572"/>
    </location>
</feature>
<dbReference type="PROSITE" id="PS50297">
    <property type="entry name" value="ANK_REP_REGION"/>
    <property type="match status" value="2"/>
</dbReference>
<dbReference type="Gene3D" id="1.10.10.60">
    <property type="entry name" value="Homeodomain-like"/>
    <property type="match status" value="1"/>
</dbReference>
<dbReference type="PROSITE" id="PS51294">
    <property type="entry name" value="HTH_MYB"/>
    <property type="match status" value="1"/>
</dbReference>
<comment type="subcellular location">
    <subcellularLocation>
        <location evidence="1">Nucleus</location>
    </subcellularLocation>
</comment>
<dbReference type="EC" id="3.5.1.98" evidence="3"/>
<evidence type="ECO:0000256" key="5">
    <source>
        <dbReference type="ARBA" id="ARBA00022801"/>
    </source>
</evidence>
<evidence type="ECO:0000313" key="16">
    <source>
        <dbReference type="Proteomes" id="UP001295423"/>
    </source>
</evidence>
<keyword evidence="8" id="KW-0804">Transcription</keyword>
<proteinExistence type="inferred from homology"/>
<dbReference type="GO" id="GO:0000118">
    <property type="term" value="C:histone deacetylase complex"/>
    <property type="evidence" value="ECO:0007669"/>
    <property type="project" value="TreeGrafter"/>
</dbReference>
<dbReference type="GO" id="GO:0003677">
    <property type="term" value="F:DNA binding"/>
    <property type="evidence" value="ECO:0007669"/>
    <property type="project" value="InterPro"/>
</dbReference>
<feature type="region of interest" description="Disordered" evidence="11">
    <location>
        <begin position="1"/>
        <end position="74"/>
    </location>
</feature>
<feature type="compositionally biased region" description="Basic residues" evidence="11">
    <location>
        <begin position="149"/>
        <end position="158"/>
    </location>
</feature>
<dbReference type="Pfam" id="PF00850">
    <property type="entry name" value="Hist_deacetyl"/>
    <property type="match status" value="1"/>
</dbReference>
<feature type="region of interest" description="Disordered" evidence="11">
    <location>
        <begin position="920"/>
        <end position="986"/>
    </location>
</feature>
<evidence type="ECO:0000259" key="14">
    <source>
        <dbReference type="PROSITE" id="PS51294"/>
    </source>
</evidence>